<evidence type="ECO:0000313" key="2">
    <source>
        <dbReference type="EMBL" id="SBR72035.1"/>
    </source>
</evidence>
<sequence>GEGGPMLVWFRRPPAGAPGPGSSKGHLDQSENPLTPPPEEAFLSDCRLASVAAGWTEAAGS</sequence>
<feature type="region of interest" description="Disordered" evidence="1">
    <location>
        <begin position="1"/>
        <end position="41"/>
    </location>
</feature>
<dbReference type="EMBL" id="HAEG01004593">
    <property type="protein sequence ID" value="SBR72035.1"/>
    <property type="molecule type" value="Transcribed_RNA"/>
</dbReference>
<accession>A0A1A8NSL2</accession>
<organism evidence="2">
    <name type="scientific">Nothobranchius pienaari</name>
    <dbReference type="NCBI Taxonomy" id="704102"/>
    <lineage>
        <taxon>Eukaryota</taxon>
        <taxon>Metazoa</taxon>
        <taxon>Chordata</taxon>
        <taxon>Craniata</taxon>
        <taxon>Vertebrata</taxon>
        <taxon>Euteleostomi</taxon>
        <taxon>Actinopterygii</taxon>
        <taxon>Neopterygii</taxon>
        <taxon>Teleostei</taxon>
        <taxon>Neoteleostei</taxon>
        <taxon>Acanthomorphata</taxon>
        <taxon>Ovalentaria</taxon>
        <taxon>Atherinomorphae</taxon>
        <taxon>Cyprinodontiformes</taxon>
        <taxon>Nothobranchiidae</taxon>
        <taxon>Nothobranchius</taxon>
    </lineage>
</organism>
<reference evidence="2" key="1">
    <citation type="submission" date="2016-05" db="EMBL/GenBank/DDBJ databases">
        <authorList>
            <person name="Lavstsen T."/>
            <person name="Jespersen J.S."/>
        </authorList>
    </citation>
    <scope>NUCLEOTIDE SEQUENCE</scope>
    <source>
        <tissue evidence="2">Brain</tissue>
    </source>
</reference>
<gene>
    <name evidence="2" type="primary">Nfu_g_1_019956</name>
</gene>
<name>A0A1A8NSL2_9TELE</name>
<dbReference type="AlphaFoldDB" id="A0A1A8NSL2"/>
<protein>
    <submittedName>
        <fullName evidence="2">Uncharacterized protein</fullName>
    </submittedName>
</protein>
<reference evidence="2" key="2">
    <citation type="submission" date="2016-06" db="EMBL/GenBank/DDBJ databases">
        <title>The genome of a short-lived fish provides insights into sex chromosome evolution and the genetic control of aging.</title>
        <authorList>
            <person name="Reichwald K."/>
            <person name="Felder M."/>
            <person name="Petzold A."/>
            <person name="Koch P."/>
            <person name="Groth M."/>
            <person name="Platzer M."/>
        </authorList>
    </citation>
    <scope>NUCLEOTIDE SEQUENCE</scope>
    <source>
        <tissue evidence="2">Brain</tissue>
    </source>
</reference>
<proteinExistence type="predicted"/>
<feature type="non-terminal residue" evidence="2">
    <location>
        <position position="61"/>
    </location>
</feature>
<feature type="non-terminal residue" evidence="2">
    <location>
        <position position="1"/>
    </location>
</feature>
<evidence type="ECO:0000256" key="1">
    <source>
        <dbReference type="SAM" id="MobiDB-lite"/>
    </source>
</evidence>